<evidence type="ECO:0008006" key="6">
    <source>
        <dbReference type="Google" id="ProtNLM"/>
    </source>
</evidence>
<dbReference type="InterPro" id="IPR002885">
    <property type="entry name" value="PPR_rpt"/>
</dbReference>
<gene>
    <name evidence="4" type="ORF">RJ640_003499</name>
</gene>
<accession>A0AA88RGX9</accession>
<dbReference type="PANTHER" id="PTHR47934">
    <property type="entry name" value="PENTATRICOPEPTIDE REPEAT-CONTAINING PROTEIN PET309, MITOCHONDRIAL"/>
    <property type="match status" value="1"/>
</dbReference>
<evidence type="ECO:0000256" key="2">
    <source>
        <dbReference type="ARBA" id="ARBA00022737"/>
    </source>
</evidence>
<dbReference type="InterPro" id="IPR051114">
    <property type="entry name" value="Mito_RNA_Proc_CCM1"/>
</dbReference>
<dbReference type="AlphaFoldDB" id="A0AA88RGX9"/>
<dbReference type="Proteomes" id="UP001187471">
    <property type="component" value="Unassembled WGS sequence"/>
</dbReference>
<comment type="similarity">
    <text evidence="1">Belongs to the PPR family. P subfamily.</text>
</comment>
<dbReference type="InterPro" id="IPR011990">
    <property type="entry name" value="TPR-like_helical_dom_sf"/>
</dbReference>
<dbReference type="GO" id="GO:0003729">
    <property type="term" value="F:mRNA binding"/>
    <property type="evidence" value="ECO:0007669"/>
    <property type="project" value="TreeGrafter"/>
</dbReference>
<dbReference type="EMBL" id="JAVXUO010000738">
    <property type="protein sequence ID" value="KAK2989464.1"/>
    <property type="molecule type" value="Genomic_DNA"/>
</dbReference>
<feature type="repeat" description="PPR" evidence="3">
    <location>
        <begin position="143"/>
        <end position="177"/>
    </location>
</feature>
<evidence type="ECO:0000256" key="1">
    <source>
        <dbReference type="ARBA" id="ARBA00007626"/>
    </source>
</evidence>
<organism evidence="4 5">
    <name type="scientific">Escallonia rubra</name>
    <dbReference type="NCBI Taxonomy" id="112253"/>
    <lineage>
        <taxon>Eukaryota</taxon>
        <taxon>Viridiplantae</taxon>
        <taxon>Streptophyta</taxon>
        <taxon>Embryophyta</taxon>
        <taxon>Tracheophyta</taxon>
        <taxon>Spermatophyta</taxon>
        <taxon>Magnoliopsida</taxon>
        <taxon>eudicotyledons</taxon>
        <taxon>Gunneridae</taxon>
        <taxon>Pentapetalae</taxon>
        <taxon>asterids</taxon>
        <taxon>campanulids</taxon>
        <taxon>Escalloniales</taxon>
        <taxon>Escalloniaceae</taxon>
        <taxon>Escallonia</taxon>
    </lineage>
</organism>
<dbReference type="PANTHER" id="PTHR47934:SF28">
    <property type="entry name" value="OS04G0488500 PROTEIN"/>
    <property type="match status" value="1"/>
</dbReference>
<dbReference type="NCBIfam" id="TIGR00756">
    <property type="entry name" value="PPR"/>
    <property type="match status" value="2"/>
</dbReference>
<keyword evidence="5" id="KW-1185">Reference proteome</keyword>
<sequence>GKGLFGGFTIFSRDKAFLDTIEVSPEINKSNSFEGEIFVDYNFNTDMPFLEAFVGIMARGEIIIPPSPKLTSETNNKVSGYGGFIFSGKMKEAQEFLEEMSSKGFNPPVRGRDLLIDGLLNAGYLESAKALVRKMTKEGFVPDVGIFNSLTEAVCKSGEVDFCISLYNDVCRLGLCPDIETGGEFEEKAAGSGEEG</sequence>
<protein>
    <recommendedName>
        <fullName evidence="6">Pentatricopeptide repeat-containing protein</fullName>
    </recommendedName>
</protein>
<comment type="caution">
    <text evidence="4">The sequence shown here is derived from an EMBL/GenBank/DDBJ whole genome shotgun (WGS) entry which is preliminary data.</text>
</comment>
<dbReference type="GO" id="GO:0007005">
    <property type="term" value="P:mitochondrion organization"/>
    <property type="evidence" value="ECO:0007669"/>
    <property type="project" value="TreeGrafter"/>
</dbReference>
<dbReference type="PROSITE" id="PS51375">
    <property type="entry name" value="PPR"/>
    <property type="match status" value="1"/>
</dbReference>
<evidence type="ECO:0000313" key="5">
    <source>
        <dbReference type="Proteomes" id="UP001187471"/>
    </source>
</evidence>
<feature type="non-terminal residue" evidence="4">
    <location>
        <position position="1"/>
    </location>
</feature>
<dbReference type="GO" id="GO:0005739">
    <property type="term" value="C:mitochondrion"/>
    <property type="evidence" value="ECO:0007669"/>
    <property type="project" value="TreeGrafter"/>
</dbReference>
<proteinExistence type="inferred from homology"/>
<evidence type="ECO:0000256" key="3">
    <source>
        <dbReference type="PROSITE-ProRule" id="PRU00708"/>
    </source>
</evidence>
<dbReference type="GO" id="GO:0006396">
    <property type="term" value="P:RNA processing"/>
    <property type="evidence" value="ECO:0007669"/>
    <property type="project" value="TreeGrafter"/>
</dbReference>
<keyword evidence="2" id="KW-0677">Repeat</keyword>
<name>A0AA88RGX9_9ASTE</name>
<reference evidence="4" key="1">
    <citation type="submission" date="2022-12" db="EMBL/GenBank/DDBJ databases">
        <title>Draft genome assemblies for two species of Escallonia (Escalloniales).</title>
        <authorList>
            <person name="Chanderbali A."/>
            <person name="Dervinis C."/>
            <person name="Anghel I."/>
            <person name="Soltis D."/>
            <person name="Soltis P."/>
            <person name="Zapata F."/>
        </authorList>
    </citation>
    <scope>NUCLEOTIDE SEQUENCE</scope>
    <source>
        <strain evidence="4">UCBG92.1500</strain>
        <tissue evidence="4">Leaf</tissue>
    </source>
</reference>
<dbReference type="Pfam" id="PF01535">
    <property type="entry name" value="PPR"/>
    <property type="match status" value="3"/>
</dbReference>
<dbReference type="Gene3D" id="1.25.40.10">
    <property type="entry name" value="Tetratricopeptide repeat domain"/>
    <property type="match status" value="1"/>
</dbReference>
<evidence type="ECO:0000313" key="4">
    <source>
        <dbReference type="EMBL" id="KAK2989464.1"/>
    </source>
</evidence>